<dbReference type="EMBL" id="BAAAOR010000014">
    <property type="protein sequence ID" value="GAA1512965.1"/>
    <property type="molecule type" value="Genomic_DNA"/>
</dbReference>
<dbReference type="Gene3D" id="1.10.10.10">
    <property type="entry name" value="Winged helix-like DNA-binding domain superfamily/Winged helix DNA-binding domain"/>
    <property type="match status" value="1"/>
</dbReference>
<evidence type="ECO:0000313" key="5">
    <source>
        <dbReference type="EMBL" id="GAA1512965.1"/>
    </source>
</evidence>
<dbReference type="SUPFAM" id="SSF46785">
    <property type="entry name" value="Winged helix' DNA-binding domain"/>
    <property type="match status" value="1"/>
</dbReference>
<evidence type="ECO:0000313" key="6">
    <source>
        <dbReference type="Proteomes" id="UP001500842"/>
    </source>
</evidence>
<feature type="domain" description="HTH gntR-type" evidence="4">
    <location>
        <begin position="7"/>
        <end position="74"/>
    </location>
</feature>
<keyword evidence="6" id="KW-1185">Reference proteome</keyword>
<dbReference type="InterPro" id="IPR000524">
    <property type="entry name" value="Tscrpt_reg_HTH_GntR"/>
</dbReference>
<dbReference type="Proteomes" id="UP001500842">
    <property type="component" value="Unassembled WGS sequence"/>
</dbReference>
<name>A0ABN2AA13_9ACTN</name>
<organism evidence="5 6">
    <name type="scientific">Nocardioides humi</name>
    <dbReference type="NCBI Taxonomy" id="449461"/>
    <lineage>
        <taxon>Bacteria</taxon>
        <taxon>Bacillati</taxon>
        <taxon>Actinomycetota</taxon>
        <taxon>Actinomycetes</taxon>
        <taxon>Propionibacteriales</taxon>
        <taxon>Nocardioidaceae</taxon>
        <taxon>Nocardioides</taxon>
    </lineage>
</organism>
<dbReference type="Pfam" id="PF07729">
    <property type="entry name" value="FCD"/>
    <property type="match status" value="1"/>
</dbReference>
<evidence type="ECO:0000256" key="2">
    <source>
        <dbReference type="ARBA" id="ARBA00023125"/>
    </source>
</evidence>
<dbReference type="InterPro" id="IPR011711">
    <property type="entry name" value="GntR_C"/>
</dbReference>
<comment type="caution">
    <text evidence="5">The sequence shown here is derived from an EMBL/GenBank/DDBJ whole genome shotgun (WGS) entry which is preliminary data.</text>
</comment>
<dbReference type="RefSeq" id="WP_141005256.1">
    <property type="nucleotide sequence ID" value="NZ_BAAAOR010000014.1"/>
</dbReference>
<dbReference type="InterPro" id="IPR036390">
    <property type="entry name" value="WH_DNA-bd_sf"/>
</dbReference>
<keyword evidence="3" id="KW-0804">Transcription</keyword>
<dbReference type="PANTHER" id="PTHR43537:SF45">
    <property type="entry name" value="GNTR FAMILY REGULATORY PROTEIN"/>
    <property type="match status" value="1"/>
</dbReference>
<reference evidence="5 6" key="1">
    <citation type="journal article" date="2019" name="Int. J. Syst. Evol. Microbiol.">
        <title>The Global Catalogue of Microorganisms (GCM) 10K type strain sequencing project: providing services to taxonomists for standard genome sequencing and annotation.</title>
        <authorList>
            <consortium name="The Broad Institute Genomics Platform"/>
            <consortium name="The Broad Institute Genome Sequencing Center for Infectious Disease"/>
            <person name="Wu L."/>
            <person name="Ma J."/>
        </authorList>
    </citation>
    <scope>NUCLEOTIDE SEQUENCE [LARGE SCALE GENOMIC DNA]</scope>
    <source>
        <strain evidence="5 6">JCM 14942</strain>
    </source>
</reference>
<dbReference type="CDD" id="cd07377">
    <property type="entry name" value="WHTH_GntR"/>
    <property type="match status" value="1"/>
</dbReference>
<evidence type="ECO:0000256" key="1">
    <source>
        <dbReference type="ARBA" id="ARBA00023015"/>
    </source>
</evidence>
<dbReference type="Pfam" id="PF00392">
    <property type="entry name" value="GntR"/>
    <property type="match status" value="1"/>
</dbReference>
<proteinExistence type="predicted"/>
<sequence length="224" mass="25078">MTTLGSFSATDAATEHIRERIISDELPAGTKIKIDELAVELGMSRTPVRDALTRLQSEGLVRIVSRVGVYVREITPEEVLEVYTLKESLEPVMARWATERSSEEERQAFYDSAADLPRIAAQGDSAAYIELVVKRRLRMLELARSEVLSGIMRQIDERVRILRNRNLSQLERLEASHREHQAIAEAVRDGDAERAGELMGDHVRSARTSLIALIEHGTFGSTSP</sequence>
<dbReference type="PROSITE" id="PS50949">
    <property type="entry name" value="HTH_GNTR"/>
    <property type="match status" value="1"/>
</dbReference>
<evidence type="ECO:0000259" key="4">
    <source>
        <dbReference type="PROSITE" id="PS50949"/>
    </source>
</evidence>
<keyword evidence="1" id="KW-0805">Transcription regulation</keyword>
<dbReference type="Gene3D" id="1.20.120.530">
    <property type="entry name" value="GntR ligand-binding domain-like"/>
    <property type="match status" value="1"/>
</dbReference>
<dbReference type="InterPro" id="IPR036388">
    <property type="entry name" value="WH-like_DNA-bd_sf"/>
</dbReference>
<dbReference type="SMART" id="SM00895">
    <property type="entry name" value="FCD"/>
    <property type="match status" value="1"/>
</dbReference>
<dbReference type="PANTHER" id="PTHR43537">
    <property type="entry name" value="TRANSCRIPTIONAL REGULATOR, GNTR FAMILY"/>
    <property type="match status" value="1"/>
</dbReference>
<dbReference type="InterPro" id="IPR008920">
    <property type="entry name" value="TF_FadR/GntR_C"/>
</dbReference>
<keyword evidence="2" id="KW-0238">DNA-binding</keyword>
<gene>
    <name evidence="5" type="ORF">GCM10009788_16860</name>
</gene>
<dbReference type="SUPFAM" id="SSF48008">
    <property type="entry name" value="GntR ligand-binding domain-like"/>
    <property type="match status" value="1"/>
</dbReference>
<evidence type="ECO:0000256" key="3">
    <source>
        <dbReference type="ARBA" id="ARBA00023163"/>
    </source>
</evidence>
<dbReference type="SMART" id="SM00345">
    <property type="entry name" value="HTH_GNTR"/>
    <property type="match status" value="1"/>
</dbReference>
<protein>
    <submittedName>
        <fullName evidence="5">GntR family transcriptional regulator</fullName>
    </submittedName>
</protein>
<accession>A0ABN2AA13</accession>